<proteinExistence type="predicted"/>
<dbReference type="SUPFAM" id="SSF46689">
    <property type="entry name" value="Homeodomain-like"/>
    <property type="match status" value="1"/>
</dbReference>
<dbReference type="InterPro" id="IPR050109">
    <property type="entry name" value="HTH-type_TetR-like_transc_reg"/>
</dbReference>
<dbReference type="InterPro" id="IPR009057">
    <property type="entry name" value="Homeodomain-like_sf"/>
</dbReference>
<dbReference type="PRINTS" id="PR00455">
    <property type="entry name" value="HTHTETR"/>
</dbReference>
<evidence type="ECO:0000313" key="7">
    <source>
        <dbReference type="Proteomes" id="UP000037247"/>
    </source>
</evidence>
<dbReference type="PANTHER" id="PTHR30055:SF174">
    <property type="entry name" value="TRANSCRIPTIONAL REGULATORY PROTEIN (PROBABLY TETR-FAMILY)-RELATED"/>
    <property type="match status" value="1"/>
</dbReference>
<gene>
    <name evidence="6" type="ORF">ABW18_12800</name>
</gene>
<keyword evidence="3" id="KW-0804">Transcription</keyword>
<protein>
    <submittedName>
        <fullName evidence="6">TetR family transcriptional regulator</fullName>
    </submittedName>
</protein>
<feature type="domain" description="HTH tetR-type" evidence="5">
    <location>
        <begin position="21"/>
        <end position="81"/>
    </location>
</feature>
<accession>A0ABR5IBT2</accession>
<name>A0ABR5IBT2_9ACTN</name>
<dbReference type="Gene3D" id="1.10.357.10">
    <property type="entry name" value="Tetracycline Repressor, domain 2"/>
    <property type="match status" value="1"/>
</dbReference>
<dbReference type="PANTHER" id="PTHR30055">
    <property type="entry name" value="HTH-TYPE TRANSCRIPTIONAL REGULATOR RUTR"/>
    <property type="match status" value="1"/>
</dbReference>
<evidence type="ECO:0000256" key="3">
    <source>
        <dbReference type="ARBA" id="ARBA00023163"/>
    </source>
</evidence>
<dbReference type="PROSITE" id="PS50977">
    <property type="entry name" value="HTH_TETR_2"/>
    <property type="match status" value="1"/>
</dbReference>
<reference evidence="6 7" key="1">
    <citation type="submission" date="2015-05" db="EMBL/GenBank/DDBJ databases">
        <title>Draft genome sequence of the bacterium Gordonia jacobaea a new member of the Gordonia genus.</title>
        <authorList>
            <person name="Jimenez-Galisteo G."/>
            <person name="Dominguez A."/>
            <person name="Munoz E."/>
            <person name="Vinas M."/>
        </authorList>
    </citation>
    <scope>NUCLEOTIDE SEQUENCE [LARGE SCALE GENOMIC DNA]</scope>
    <source>
        <strain evidence="7">mv1</strain>
    </source>
</reference>
<dbReference type="Pfam" id="PF21943">
    <property type="entry name" value="TetR_C_46"/>
    <property type="match status" value="1"/>
</dbReference>
<dbReference type="InterPro" id="IPR001647">
    <property type="entry name" value="HTH_TetR"/>
</dbReference>
<sequence>MTTSHTVTTADEPRWRRLGPDARRNEILAVAIRMFGEQPYATVQMAELAREAGVARGLLNHYFGTKRDLYVEVVRAMMIVPEIDTVNLPGGTLRERVEASVDWLMTVLDTHGKTWLAVGVEGIGDDPQIAAILNEADDRAAQRVLDAIGFDGSGSEHQVALAVFRSWGGMMKATAREWVDRKTLSRKQARTILVETLVPLAERVMSGSV</sequence>
<evidence type="ECO:0000256" key="2">
    <source>
        <dbReference type="ARBA" id="ARBA00023125"/>
    </source>
</evidence>
<keyword evidence="1" id="KW-0805">Transcription regulation</keyword>
<dbReference type="Pfam" id="PF00440">
    <property type="entry name" value="TetR_N"/>
    <property type="match status" value="1"/>
</dbReference>
<keyword evidence="7" id="KW-1185">Reference proteome</keyword>
<feature type="DNA-binding region" description="H-T-H motif" evidence="4">
    <location>
        <begin position="44"/>
        <end position="63"/>
    </location>
</feature>
<organism evidence="6 7">
    <name type="scientific">Gordonia jacobaea</name>
    <dbReference type="NCBI Taxonomy" id="122202"/>
    <lineage>
        <taxon>Bacteria</taxon>
        <taxon>Bacillati</taxon>
        <taxon>Actinomycetota</taxon>
        <taxon>Actinomycetes</taxon>
        <taxon>Mycobacteriales</taxon>
        <taxon>Gordoniaceae</taxon>
        <taxon>Gordonia</taxon>
    </lineage>
</organism>
<keyword evidence="2 4" id="KW-0238">DNA-binding</keyword>
<dbReference type="Proteomes" id="UP000037247">
    <property type="component" value="Unassembled WGS sequence"/>
</dbReference>
<dbReference type="InterPro" id="IPR054129">
    <property type="entry name" value="DesT_TetR_C"/>
</dbReference>
<evidence type="ECO:0000259" key="5">
    <source>
        <dbReference type="PROSITE" id="PS50977"/>
    </source>
</evidence>
<evidence type="ECO:0000256" key="4">
    <source>
        <dbReference type="PROSITE-ProRule" id="PRU00335"/>
    </source>
</evidence>
<evidence type="ECO:0000313" key="6">
    <source>
        <dbReference type="EMBL" id="KNA91155.1"/>
    </source>
</evidence>
<comment type="caution">
    <text evidence="6">The sequence shown here is derived from an EMBL/GenBank/DDBJ whole genome shotgun (WGS) entry which is preliminary data.</text>
</comment>
<dbReference type="EMBL" id="LDTZ01000017">
    <property type="protein sequence ID" value="KNA91155.1"/>
    <property type="molecule type" value="Genomic_DNA"/>
</dbReference>
<evidence type="ECO:0000256" key="1">
    <source>
        <dbReference type="ARBA" id="ARBA00023015"/>
    </source>
</evidence>